<gene>
    <name evidence="1" type="ORF">WNY77_04760</name>
</gene>
<proteinExistence type="predicted"/>
<dbReference type="InterPro" id="IPR022172">
    <property type="entry name" value="DUF3703"/>
</dbReference>
<comment type="caution">
    <text evidence="1">The sequence shown here is derived from an EMBL/GenBank/DDBJ whole genome shotgun (WGS) entry which is preliminary data.</text>
</comment>
<dbReference type="RefSeq" id="WP_033187742.1">
    <property type="nucleotide sequence ID" value="NZ_JBBMQS010000002.1"/>
</dbReference>
<dbReference type="Proteomes" id="UP001461163">
    <property type="component" value="Unassembled WGS sequence"/>
</dbReference>
<dbReference type="EMBL" id="JBBMQS010000002">
    <property type="protein sequence ID" value="MEM5496701.1"/>
    <property type="molecule type" value="Genomic_DNA"/>
</dbReference>
<organism evidence="1 2">
    <name type="scientific">Paraglaciecola mesophila</name>
    <dbReference type="NCBI Taxonomy" id="197222"/>
    <lineage>
        <taxon>Bacteria</taxon>
        <taxon>Pseudomonadati</taxon>
        <taxon>Pseudomonadota</taxon>
        <taxon>Gammaproteobacteria</taxon>
        <taxon>Alteromonadales</taxon>
        <taxon>Alteromonadaceae</taxon>
        <taxon>Paraglaciecola</taxon>
    </lineage>
</organism>
<sequence>MKTNFRKNIRFVVLKELAKALKARHKGDYSQEFIHLEHAHVLGQNSTYWHTKIHCLMFAWARRQADKKEYIGQVLRIAGAVSKTAMGAVPQGNTGGSDISPFKSLPLRESHARAIARAQAPR</sequence>
<protein>
    <submittedName>
        <fullName evidence="1">DUF3703 domain-containing protein</fullName>
    </submittedName>
</protein>
<reference evidence="1 2" key="1">
    <citation type="submission" date="2024-03" db="EMBL/GenBank/DDBJ databases">
        <title>Community enrichment and isolation of bacterial strains for fucoidan degradation.</title>
        <authorList>
            <person name="Sichert A."/>
        </authorList>
    </citation>
    <scope>NUCLEOTIDE SEQUENCE [LARGE SCALE GENOMIC DNA]</scope>
    <source>
        <strain evidence="1 2">AS12</strain>
    </source>
</reference>
<name>A0ABU9ST96_9ALTE</name>
<evidence type="ECO:0000313" key="1">
    <source>
        <dbReference type="EMBL" id="MEM5496701.1"/>
    </source>
</evidence>
<dbReference type="Pfam" id="PF12487">
    <property type="entry name" value="DUF3703"/>
    <property type="match status" value="1"/>
</dbReference>
<keyword evidence="2" id="KW-1185">Reference proteome</keyword>
<accession>A0ABU9ST96</accession>
<evidence type="ECO:0000313" key="2">
    <source>
        <dbReference type="Proteomes" id="UP001461163"/>
    </source>
</evidence>